<dbReference type="InterPro" id="IPR000436">
    <property type="entry name" value="Sushi_SCR_CCP_dom"/>
</dbReference>
<comment type="subcellular location">
    <subcellularLocation>
        <location evidence="2">Secreted</location>
    </subcellularLocation>
</comment>
<evidence type="ECO:0000256" key="7">
    <source>
        <dbReference type="ARBA" id="ARBA00022729"/>
    </source>
</evidence>
<evidence type="ECO:0000256" key="4">
    <source>
        <dbReference type="ARBA" id="ARBA00022525"/>
    </source>
</evidence>
<keyword evidence="9 13" id="KW-1015">Disulfide bond</keyword>
<feature type="domain" description="Sushi" evidence="15">
    <location>
        <begin position="207"/>
        <end position="266"/>
    </location>
</feature>
<dbReference type="InterPro" id="IPR035976">
    <property type="entry name" value="Sushi/SCR/CCP_sf"/>
</dbReference>
<accession>A0A4W6FUX0</accession>
<evidence type="ECO:0000256" key="13">
    <source>
        <dbReference type="PROSITE-ProRule" id="PRU00302"/>
    </source>
</evidence>
<protein>
    <recommendedName>
        <fullName evidence="3">Beta-2-glycoprotein 1</fullName>
    </recommendedName>
    <alternativeName>
        <fullName evidence="11">Apolipoprotein H</fullName>
    </alternativeName>
    <alternativeName>
        <fullName evidence="12">Beta-2-glycoprotein I</fullName>
    </alternativeName>
</protein>
<evidence type="ECO:0000256" key="8">
    <source>
        <dbReference type="ARBA" id="ARBA00022737"/>
    </source>
</evidence>
<evidence type="ECO:0000313" key="16">
    <source>
        <dbReference type="Ensembl" id="ENSLCAP00010054330.1"/>
    </source>
</evidence>
<dbReference type="Gene3D" id="2.10.70.10">
    <property type="entry name" value="Complement Module, domain 1"/>
    <property type="match status" value="5"/>
</dbReference>
<dbReference type="InterPro" id="IPR051277">
    <property type="entry name" value="SEZ6_CSMD_C4BPB_Regulators"/>
</dbReference>
<dbReference type="SMART" id="SM00032">
    <property type="entry name" value="CCP"/>
    <property type="match status" value="4"/>
</dbReference>
<dbReference type="PANTHER" id="PTHR45656:SF4">
    <property type="entry name" value="PROTEIN CBR-CLEC-78"/>
    <property type="match status" value="1"/>
</dbReference>
<feature type="disulfide bond" evidence="13">
    <location>
        <begin position="209"/>
        <end position="252"/>
    </location>
</feature>
<evidence type="ECO:0000256" key="3">
    <source>
        <dbReference type="ARBA" id="ARBA00020104"/>
    </source>
</evidence>
<comment type="caution">
    <text evidence="13">Lacks conserved residue(s) required for the propagation of feature annotation.</text>
</comment>
<evidence type="ECO:0000256" key="14">
    <source>
        <dbReference type="SAM" id="SignalP"/>
    </source>
</evidence>
<dbReference type="CDD" id="cd00033">
    <property type="entry name" value="CCP"/>
    <property type="match status" value="4"/>
</dbReference>
<reference evidence="17" key="1">
    <citation type="submission" date="2015-09" db="EMBL/GenBank/DDBJ databases">
        <authorList>
            <person name="Sai Rama Sridatta P."/>
        </authorList>
    </citation>
    <scope>NUCLEOTIDE SEQUENCE [LARGE SCALE GENOMIC DNA]</scope>
</reference>
<sequence length="352" mass="39196">MERMLTLSLLCSFVFLTTVTTQQENVCMRPELSTNIEMDGVQRFYNPGAELVLSCKPGYTPVSGPRMIVCSASGQWTKTKLMCLPKRCPYPDPLTNGEMYYEDTVYQSMINYTCEEGYILIGASAAVCQANGTWSAPVPECKPVTCGLAPIPQFGMITYDKRIRGNTTDYGVTGTYKCLPPYVLIGNARAECTASGTWTKIPECQVVTCPPPENIDKGYMSTDEQRDYDYMETVKYGCTGHYVLEGNLQIVCQQDGTWSEKPSCKAPCSVGIQRGRILYKGQKVWIKDLSPNRVLHKEIVSLYCMNKVNNCGYAVPTQCIDGKLKIPECFEQPGSLDYNLHSSSLPSEIQQC</sequence>
<dbReference type="SUPFAM" id="SSF57535">
    <property type="entry name" value="Complement control module/SCR domain"/>
    <property type="match status" value="5"/>
</dbReference>
<keyword evidence="17" id="KW-1185">Reference proteome</keyword>
<dbReference type="GeneTree" id="ENSGT00940000157228"/>
<evidence type="ECO:0000256" key="10">
    <source>
        <dbReference type="ARBA" id="ARBA00023180"/>
    </source>
</evidence>
<dbReference type="InParanoid" id="A0A4W6FUX0"/>
<dbReference type="Proteomes" id="UP000694890">
    <property type="component" value="Linkage group LG5"/>
</dbReference>
<dbReference type="GO" id="GO:0005576">
    <property type="term" value="C:extracellular region"/>
    <property type="evidence" value="ECO:0007669"/>
    <property type="project" value="UniProtKB-SubCell"/>
</dbReference>
<dbReference type="Proteomes" id="UP000314980">
    <property type="component" value="Unassembled WGS sequence"/>
</dbReference>
<evidence type="ECO:0000256" key="1">
    <source>
        <dbReference type="ARBA" id="ARBA00003651"/>
    </source>
</evidence>
<evidence type="ECO:0000256" key="2">
    <source>
        <dbReference type="ARBA" id="ARBA00004613"/>
    </source>
</evidence>
<dbReference type="PANTHER" id="PTHR45656">
    <property type="entry name" value="PROTEIN CBR-CLEC-78"/>
    <property type="match status" value="1"/>
</dbReference>
<dbReference type="Pfam" id="PF00084">
    <property type="entry name" value="Sushi"/>
    <property type="match status" value="4"/>
</dbReference>
<feature type="disulfide bond" evidence="13">
    <location>
        <begin position="114"/>
        <end position="141"/>
    </location>
</feature>
<dbReference type="GO" id="GO:0008201">
    <property type="term" value="F:heparin binding"/>
    <property type="evidence" value="ECO:0007669"/>
    <property type="project" value="UniProtKB-KW"/>
</dbReference>
<dbReference type="STRING" id="8187.ENSLCAP00010054330"/>
<evidence type="ECO:0000313" key="18">
    <source>
        <dbReference type="RefSeq" id="XP_018520391.1"/>
    </source>
</evidence>
<keyword evidence="5 13" id="KW-0768">Sushi</keyword>
<dbReference type="InterPro" id="IPR015104">
    <property type="entry name" value="Sushi_2"/>
</dbReference>
<dbReference type="RefSeq" id="XP_018520391.1">
    <property type="nucleotide sequence ID" value="XM_018664875.2"/>
</dbReference>
<feature type="domain" description="Sushi" evidence="15">
    <location>
        <begin position="25"/>
        <end position="85"/>
    </location>
</feature>
<keyword evidence="8" id="KW-0677">Repeat</keyword>
<feature type="chain" id="PRO_5044613921" description="Beta-2-glycoprotein 1" evidence="14">
    <location>
        <begin position="22"/>
        <end position="352"/>
    </location>
</feature>
<feature type="signal peptide" evidence="14">
    <location>
        <begin position="1"/>
        <end position="21"/>
    </location>
</feature>
<reference evidence="18" key="2">
    <citation type="submission" date="2025-04" db="UniProtKB">
        <authorList>
            <consortium name="RefSeq"/>
        </authorList>
    </citation>
    <scope>IDENTIFICATION</scope>
    <source>
        <tissue evidence="18">Brain</tissue>
    </source>
</reference>
<comment type="function">
    <text evidence="1">Binds to various kinds of negatively charged substances such as heparin, phospholipids, and dextran sulfate. May prevent activation of the intrinsic blood coagulation cascade by binding to phospholipids on the surface of damaged cells.</text>
</comment>
<evidence type="ECO:0000256" key="6">
    <source>
        <dbReference type="ARBA" id="ARBA00022674"/>
    </source>
</evidence>
<feature type="domain" description="Sushi" evidence="15">
    <location>
        <begin position="86"/>
        <end position="143"/>
    </location>
</feature>
<proteinExistence type="predicted"/>
<dbReference type="PROSITE" id="PS50923">
    <property type="entry name" value="SUSHI"/>
    <property type="match status" value="4"/>
</dbReference>
<organism evidence="16 17">
    <name type="scientific">Lates calcarifer</name>
    <name type="common">Barramundi</name>
    <name type="synonym">Holocentrus calcarifer</name>
    <dbReference type="NCBI Taxonomy" id="8187"/>
    <lineage>
        <taxon>Eukaryota</taxon>
        <taxon>Metazoa</taxon>
        <taxon>Chordata</taxon>
        <taxon>Craniata</taxon>
        <taxon>Vertebrata</taxon>
        <taxon>Euteleostomi</taxon>
        <taxon>Actinopterygii</taxon>
        <taxon>Neopterygii</taxon>
        <taxon>Teleostei</taxon>
        <taxon>Neoteleostei</taxon>
        <taxon>Acanthomorphata</taxon>
        <taxon>Carangaria</taxon>
        <taxon>Carangaria incertae sedis</taxon>
        <taxon>Centropomidae</taxon>
        <taxon>Lates</taxon>
    </lineage>
</organism>
<evidence type="ECO:0000313" key="17">
    <source>
        <dbReference type="Proteomes" id="UP000314980"/>
    </source>
</evidence>
<gene>
    <name evidence="16" type="primary">APOH</name>
    <name evidence="18" type="synonym">LOC108875760</name>
</gene>
<name>A0A4W6FUX0_LATCA</name>
<dbReference type="AlphaFoldDB" id="A0A4W6FUX0"/>
<keyword evidence="4" id="KW-0964">Secreted</keyword>
<evidence type="ECO:0000256" key="5">
    <source>
        <dbReference type="ARBA" id="ARBA00022659"/>
    </source>
</evidence>
<dbReference type="KEGG" id="lcf:108875760"/>
<evidence type="ECO:0000256" key="11">
    <source>
        <dbReference type="ARBA" id="ARBA00029855"/>
    </source>
</evidence>
<keyword evidence="7 14" id="KW-0732">Signal</keyword>
<feature type="domain" description="Sushi" evidence="15">
    <location>
        <begin position="144"/>
        <end position="206"/>
    </location>
</feature>
<dbReference type="Pfam" id="PF09014">
    <property type="entry name" value="Sushi_2"/>
    <property type="match status" value="1"/>
</dbReference>
<dbReference type="Ensembl" id="ENSLCAT00010055742.1">
    <property type="protein sequence ID" value="ENSLCAP00010054330.1"/>
    <property type="gene ID" value="ENSLCAG00010025317.1"/>
</dbReference>
<evidence type="ECO:0000259" key="15">
    <source>
        <dbReference type="PROSITE" id="PS50923"/>
    </source>
</evidence>
<keyword evidence="6" id="KW-0358">Heparin-binding</keyword>
<reference evidence="16" key="3">
    <citation type="submission" date="2025-05" db="UniProtKB">
        <authorList>
            <consortium name="Ensembl"/>
        </authorList>
    </citation>
    <scope>IDENTIFICATION</scope>
</reference>
<feature type="disulfide bond" evidence="13">
    <location>
        <begin position="27"/>
        <end position="70"/>
    </location>
</feature>
<keyword evidence="10" id="KW-0325">Glycoprotein</keyword>
<evidence type="ECO:0000256" key="9">
    <source>
        <dbReference type="ARBA" id="ARBA00023157"/>
    </source>
</evidence>
<evidence type="ECO:0000256" key="12">
    <source>
        <dbReference type="ARBA" id="ARBA00033414"/>
    </source>
</evidence>
<dbReference type="OrthoDB" id="6103690at2759"/>
<dbReference type="GeneID" id="108875760"/>